<dbReference type="Proteomes" id="UP000199647">
    <property type="component" value="Unassembled WGS sequence"/>
</dbReference>
<dbReference type="Pfam" id="PF02541">
    <property type="entry name" value="Ppx-GppA"/>
    <property type="match status" value="1"/>
</dbReference>
<dbReference type="PANTHER" id="PTHR30005">
    <property type="entry name" value="EXOPOLYPHOSPHATASE"/>
    <property type="match status" value="1"/>
</dbReference>
<evidence type="ECO:0000256" key="1">
    <source>
        <dbReference type="SAM" id="MobiDB-lite"/>
    </source>
</evidence>
<dbReference type="STRING" id="1855383.SAMN05216548_11340"/>
<reference evidence="3 4" key="1">
    <citation type="submission" date="2016-10" db="EMBL/GenBank/DDBJ databases">
        <authorList>
            <person name="de Groot N.N."/>
        </authorList>
    </citation>
    <scope>NUCLEOTIDE SEQUENCE [LARGE SCALE GENOMIC DNA]</scope>
    <source>
        <strain evidence="3 4">A52C2</strain>
    </source>
</reference>
<protein>
    <submittedName>
        <fullName evidence="3">Ppx/GppA phosphatase</fullName>
    </submittedName>
</protein>
<dbReference type="CDD" id="cd24054">
    <property type="entry name" value="ASKHA_NBD_AaPPX-GppA_MtPPX2-like"/>
    <property type="match status" value="1"/>
</dbReference>
<keyword evidence="4" id="KW-1185">Reference proteome</keyword>
<evidence type="ECO:0000313" key="3">
    <source>
        <dbReference type="EMBL" id="SER20862.1"/>
    </source>
</evidence>
<gene>
    <name evidence="3" type="ORF">SAMN05216548_11340</name>
</gene>
<dbReference type="InterPro" id="IPR050273">
    <property type="entry name" value="GppA/Ppx_hydrolase"/>
</dbReference>
<dbReference type="AlphaFoldDB" id="A0A1H9MB53"/>
<feature type="domain" description="Ppx/GppA phosphatase N-terminal" evidence="2">
    <location>
        <begin position="90"/>
        <end position="388"/>
    </location>
</feature>
<name>A0A1H9MB53_9HYPH</name>
<evidence type="ECO:0000259" key="2">
    <source>
        <dbReference type="Pfam" id="PF02541"/>
    </source>
</evidence>
<organism evidence="3 4">
    <name type="scientific">Faunimonas pinastri</name>
    <dbReference type="NCBI Taxonomy" id="1855383"/>
    <lineage>
        <taxon>Bacteria</taxon>
        <taxon>Pseudomonadati</taxon>
        <taxon>Pseudomonadota</taxon>
        <taxon>Alphaproteobacteria</taxon>
        <taxon>Hyphomicrobiales</taxon>
        <taxon>Afifellaceae</taxon>
        <taxon>Faunimonas</taxon>
    </lineage>
</organism>
<dbReference type="InterPro" id="IPR003695">
    <property type="entry name" value="Ppx_GppA_N"/>
</dbReference>
<dbReference type="SUPFAM" id="SSF53067">
    <property type="entry name" value="Actin-like ATPase domain"/>
    <property type="match status" value="2"/>
</dbReference>
<dbReference type="EMBL" id="FOFG01000013">
    <property type="protein sequence ID" value="SER20862.1"/>
    <property type="molecule type" value="Genomic_DNA"/>
</dbReference>
<sequence length="409" mass="45294">MSKVADDICPASVLGSADGSSTEARKEQFTPASKSSDPPKTVPATPGAEASKRDHATERHRAGRSRSRAHERGPFYAAIDLGTNNCRLLIAEPRGESFHIVDSFSRIVRLGEGVAQSGLLNHDAMERAFGALRICRQKLAERRLAGTRLIATEACRRALNGAAFMDRVRHELGLNFEIIDRRTEASLAVAGCFSLLDPKSDGAVLFDIGGGSSEIVWLDRKRSRKRNGLMRAWVSLPVGVVTLAERHGGVDVTDEVFEAMVADVRAEFVRFNARDALKEALKHRSFHFLGTSGTVTTLAGVHLGLGRYDRRYVDGLWMEQDDIDLMMRKIRSMDYPARVANPCIGRERADLVLAGCAIFEAIRREWACPRLRVADRGLREGILLQLMRSDGHLRHRSQPSNSRTVRTRA</sequence>
<dbReference type="Gene3D" id="3.30.420.40">
    <property type="match status" value="1"/>
</dbReference>
<dbReference type="OrthoDB" id="9793035at2"/>
<dbReference type="Gene3D" id="3.30.420.150">
    <property type="entry name" value="Exopolyphosphatase. Domain 2"/>
    <property type="match status" value="1"/>
</dbReference>
<feature type="region of interest" description="Disordered" evidence="1">
    <location>
        <begin position="1"/>
        <end position="69"/>
    </location>
</feature>
<dbReference type="InterPro" id="IPR043129">
    <property type="entry name" value="ATPase_NBD"/>
</dbReference>
<accession>A0A1H9MB53</accession>
<evidence type="ECO:0000313" key="4">
    <source>
        <dbReference type="Proteomes" id="UP000199647"/>
    </source>
</evidence>
<feature type="compositionally biased region" description="Basic and acidic residues" evidence="1">
    <location>
        <begin position="50"/>
        <end position="60"/>
    </location>
</feature>
<dbReference type="GO" id="GO:0016462">
    <property type="term" value="F:pyrophosphatase activity"/>
    <property type="evidence" value="ECO:0007669"/>
    <property type="project" value="TreeGrafter"/>
</dbReference>
<proteinExistence type="predicted"/>
<dbReference type="PANTHER" id="PTHR30005:SF0">
    <property type="entry name" value="RETROGRADE REGULATION PROTEIN 2"/>
    <property type="match status" value="1"/>
</dbReference>